<protein>
    <submittedName>
        <fullName evidence="1">Uncharacterized protein</fullName>
    </submittedName>
</protein>
<accession>A0A4Q7CS26</accession>
<gene>
    <name evidence="1" type="ORF">EUX57_25585</name>
</gene>
<dbReference type="EMBL" id="SGFE01000127">
    <property type="protein sequence ID" value="RZI20573.1"/>
    <property type="molecule type" value="Genomic_DNA"/>
</dbReference>
<name>A0A4Q7CS26_9PSED</name>
<evidence type="ECO:0000313" key="2">
    <source>
        <dbReference type="Proteomes" id="UP000293369"/>
    </source>
</evidence>
<reference evidence="1 2" key="1">
    <citation type="submission" date="2019-02" db="EMBL/GenBank/DDBJ databases">
        <title>Pseudomonas spp from wheat grain.</title>
        <authorList>
            <person name="Cho G.-S."/>
            <person name="Franz C.M.A.P."/>
        </authorList>
    </citation>
    <scope>NUCLEOTIDE SEQUENCE [LARGE SCALE GENOMIC DNA]</scope>
    <source>
        <strain evidence="1 2">133NRW</strain>
    </source>
</reference>
<comment type="caution">
    <text evidence="1">The sequence shown here is derived from an EMBL/GenBank/DDBJ whole genome shotgun (WGS) entry which is preliminary data.</text>
</comment>
<dbReference type="AlphaFoldDB" id="A0A4Q7CS26"/>
<sequence length="177" mass="20079">MWKTIPALLQSATYSRRKSLFCHSFDLSPSTVEPAVGNVGVPGCKPLNTWPADLWLFFDQGLFHDRPRVLSTCLKTQVYDRNRSVQPVDKSVIKLWKDRRRGRNDWPVAIVRIPSSEIACIRPASWSSKKLSANTCKPCMPWPEAMCTCPQRLWAQLWITCAYMAAGRDSYSAARCG</sequence>
<dbReference type="Proteomes" id="UP000293369">
    <property type="component" value="Unassembled WGS sequence"/>
</dbReference>
<organism evidence="1 2">
    <name type="scientific">Pseudomonas orientalis</name>
    <dbReference type="NCBI Taxonomy" id="76758"/>
    <lineage>
        <taxon>Bacteria</taxon>
        <taxon>Pseudomonadati</taxon>
        <taxon>Pseudomonadota</taxon>
        <taxon>Gammaproteobacteria</taxon>
        <taxon>Pseudomonadales</taxon>
        <taxon>Pseudomonadaceae</taxon>
        <taxon>Pseudomonas</taxon>
    </lineage>
</organism>
<proteinExistence type="predicted"/>
<evidence type="ECO:0000313" key="1">
    <source>
        <dbReference type="EMBL" id="RZI20573.1"/>
    </source>
</evidence>